<dbReference type="Gene3D" id="6.10.250.3420">
    <property type="match status" value="1"/>
</dbReference>
<dbReference type="STRING" id="6277.A0A498S3H8"/>
<proteinExistence type="inferred from homology"/>
<sequence length="231" mass="26043">MDTKVELLRQFVNVCKSNPAILYEPKFKFYRDYLESLGAKLPPPPKEPSETKSSKPADNSEELPKNEENVEPEEELELDMSGVIKGEEDEPLPMGDNNKEITEEDMEKATEQRMLAINAFNEGDFEKAVVHFSKAIELNPGLAVLHAKRANALLKLNKPNGAIRDCDKAISLNADSAQSYKIRGRAHRLLGNFVEAHRDLAMACKLDYDDEANVWLKEVEPNNVIITRYAT</sequence>
<evidence type="ECO:0000256" key="5">
    <source>
        <dbReference type="ARBA" id="ARBA00064040"/>
    </source>
</evidence>
<dbReference type="SUPFAM" id="SSF48452">
    <property type="entry name" value="TPR-like"/>
    <property type="match status" value="1"/>
</dbReference>
<reference evidence="9 10" key="1">
    <citation type="submission" date="2018-08" db="EMBL/GenBank/DDBJ databases">
        <authorList>
            <person name="Laetsch R D."/>
            <person name="Stevens L."/>
            <person name="Kumar S."/>
            <person name="Blaxter L. M."/>
        </authorList>
    </citation>
    <scope>NUCLEOTIDE SEQUENCE [LARGE SCALE GENOMIC DNA]</scope>
</reference>
<evidence type="ECO:0000259" key="8">
    <source>
        <dbReference type="Pfam" id="PF18253"/>
    </source>
</evidence>
<keyword evidence="2" id="KW-0677">Repeat</keyword>
<evidence type="ECO:0000256" key="6">
    <source>
        <dbReference type="PROSITE-ProRule" id="PRU00339"/>
    </source>
</evidence>
<evidence type="ECO:0000313" key="10">
    <source>
        <dbReference type="Proteomes" id="UP000276991"/>
    </source>
</evidence>
<keyword evidence="3 6" id="KW-0802">TPR repeat</keyword>
<protein>
    <recommendedName>
        <fullName evidence="8">Hsp70-interacting protein N-terminal domain-containing protein</fullName>
    </recommendedName>
</protein>
<feature type="region of interest" description="Disordered" evidence="7">
    <location>
        <begin position="39"/>
        <end position="77"/>
    </location>
</feature>
<evidence type="ECO:0000256" key="2">
    <source>
        <dbReference type="ARBA" id="ARBA00022737"/>
    </source>
</evidence>
<comment type="subunit">
    <text evidence="5">Homotetramer. Interacts with Hsc70 as well as DNAJ homologs and Hsp90.</text>
</comment>
<dbReference type="InterPro" id="IPR011990">
    <property type="entry name" value="TPR-like_helical_dom_sf"/>
</dbReference>
<dbReference type="Pfam" id="PF07719">
    <property type="entry name" value="TPR_2"/>
    <property type="match status" value="1"/>
</dbReference>
<dbReference type="GO" id="GO:0005634">
    <property type="term" value="C:nucleus"/>
    <property type="evidence" value="ECO:0007669"/>
    <property type="project" value="UniProtKB-ARBA"/>
</dbReference>
<keyword evidence="10" id="KW-1185">Reference proteome</keyword>
<dbReference type="GO" id="GO:1902494">
    <property type="term" value="C:catalytic complex"/>
    <property type="evidence" value="ECO:0007669"/>
    <property type="project" value="UniProtKB-ARBA"/>
</dbReference>
<dbReference type="CDD" id="cd14438">
    <property type="entry name" value="Hip_N"/>
    <property type="match status" value="1"/>
</dbReference>
<feature type="repeat" description="TPR" evidence="6">
    <location>
        <begin position="109"/>
        <end position="142"/>
    </location>
</feature>
<evidence type="ECO:0000256" key="7">
    <source>
        <dbReference type="SAM" id="MobiDB-lite"/>
    </source>
</evidence>
<dbReference type="GO" id="GO:0046983">
    <property type="term" value="F:protein dimerization activity"/>
    <property type="evidence" value="ECO:0007669"/>
    <property type="project" value="InterPro"/>
</dbReference>
<dbReference type="AlphaFoldDB" id="A0A498S3H8"/>
<evidence type="ECO:0000256" key="3">
    <source>
        <dbReference type="ARBA" id="ARBA00022803"/>
    </source>
</evidence>
<dbReference type="Proteomes" id="UP000276991">
    <property type="component" value="Unassembled WGS sequence"/>
</dbReference>
<dbReference type="EMBL" id="UPTC01000001">
    <property type="protein sequence ID" value="VBB25195.1"/>
    <property type="molecule type" value="Genomic_DNA"/>
</dbReference>
<dbReference type="InterPro" id="IPR013105">
    <property type="entry name" value="TPR_2"/>
</dbReference>
<evidence type="ECO:0000313" key="9">
    <source>
        <dbReference type="EMBL" id="VBB25195.1"/>
    </source>
</evidence>
<comment type="similarity">
    <text evidence="1">Belongs to the FAM10 family.</text>
</comment>
<accession>A0A498S3H8</accession>
<dbReference type="FunFam" id="6.10.250.3420:FF:000001">
    <property type="entry name" value="Hsc70-interacting protein-like protein"/>
    <property type="match status" value="1"/>
</dbReference>
<comment type="function">
    <text evidence="4">One HIP oligomer binds the ATPase domains of at least two HSC70 molecules dependent on activation of the HSC70 ATPase by HSP40. Stabilizes the ADP state of HSC70 that has a high affinity for substrate protein. Through its own chaperone activity, it may contribute to the interaction of HSC70 with various target proteins.</text>
</comment>
<dbReference type="SMART" id="SM00028">
    <property type="entry name" value="TPR"/>
    <property type="match status" value="3"/>
</dbReference>
<dbReference type="PANTHER" id="PTHR45883:SF2">
    <property type="entry name" value="HSC70-INTERACTING PROTEIN"/>
    <property type="match status" value="1"/>
</dbReference>
<dbReference type="Gene3D" id="1.25.40.10">
    <property type="entry name" value="Tetratricopeptide repeat domain"/>
    <property type="match status" value="1"/>
</dbReference>
<feature type="domain" description="Hsp70-interacting protein N-terminal" evidence="8">
    <location>
        <begin position="3"/>
        <end position="42"/>
    </location>
</feature>
<dbReference type="PROSITE" id="PS50005">
    <property type="entry name" value="TPR"/>
    <property type="match status" value="1"/>
</dbReference>
<dbReference type="PANTHER" id="PTHR45883">
    <property type="entry name" value="HSC70-INTERACTING PROTEIN"/>
    <property type="match status" value="1"/>
</dbReference>
<evidence type="ECO:0000256" key="4">
    <source>
        <dbReference type="ARBA" id="ARBA00037033"/>
    </source>
</evidence>
<evidence type="ECO:0000256" key="1">
    <source>
        <dbReference type="ARBA" id="ARBA00009015"/>
    </source>
</evidence>
<dbReference type="Pfam" id="PF18253">
    <property type="entry name" value="HipN"/>
    <property type="match status" value="1"/>
</dbReference>
<gene>
    <name evidence="9" type="ORF">NAV_LOCUS25</name>
</gene>
<dbReference type="FunFam" id="1.25.40.10:FF:000112">
    <property type="entry name" value="FAM10 family protein"/>
    <property type="match status" value="1"/>
</dbReference>
<dbReference type="InterPro" id="IPR019734">
    <property type="entry name" value="TPR_rpt"/>
</dbReference>
<name>A0A498S3H8_ACAVI</name>
<organism evidence="9 10">
    <name type="scientific">Acanthocheilonema viteae</name>
    <name type="common">Filarial nematode worm</name>
    <name type="synonym">Dipetalonema viteae</name>
    <dbReference type="NCBI Taxonomy" id="6277"/>
    <lineage>
        <taxon>Eukaryota</taxon>
        <taxon>Metazoa</taxon>
        <taxon>Ecdysozoa</taxon>
        <taxon>Nematoda</taxon>
        <taxon>Chromadorea</taxon>
        <taxon>Rhabditida</taxon>
        <taxon>Spirurina</taxon>
        <taxon>Spiruromorpha</taxon>
        <taxon>Filarioidea</taxon>
        <taxon>Onchocercidae</taxon>
        <taxon>Acanthocheilonema</taxon>
    </lineage>
</organism>
<dbReference type="OrthoDB" id="533763at2759"/>
<dbReference type="InterPro" id="IPR034649">
    <property type="entry name" value="Hip_N"/>
</dbReference>
<dbReference type="GO" id="GO:0030544">
    <property type="term" value="F:Hsp70 protein binding"/>
    <property type="evidence" value="ECO:0007669"/>
    <property type="project" value="TreeGrafter"/>
</dbReference>